<feature type="compositionally biased region" description="Acidic residues" evidence="5">
    <location>
        <begin position="462"/>
        <end position="471"/>
    </location>
</feature>
<dbReference type="GO" id="GO:0004674">
    <property type="term" value="F:protein serine/threonine kinase activity"/>
    <property type="evidence" value="ECO:0007669"/>
    <property type="project" value="UniProtKB-KW"/>
</dbReference>
<keyword evidence="3 7" id="KW-0418">Kinase</keyword>
<dbReference type="InterPro" id="IPR011009">
    <property type="entry name" value="Kinase-like_dom_sf"/>
</dbReference>
<keyword evidence="4" id="KW-0067">ATP-binding</keyword>
<gene>
    <name evidence="7" type="ORF">FRD01_23050</name>
</gene>
<dbReference type="Gene3D" id="1.10.510.10">
    <property type="entry name" value="Transferase(Phosphotransferase) domain 1"/>
    <property type="match status" value="1"/>
</dbReference>
<sequence>MLLPTVGETVNERYRIDAVLARGGMGVVYRATQLAVGREVAVKMVLAENQDNDRHLERFRREVNIAMRLKHPSIVEIYDFGQTHDGMNFIVMEFIEGEDLKALVNKTGAFSVGRTRTIIEQVLDALCAAHENRVIHRDLKPSNIMLTKVGRGRELPKILDFGIAKSVGEQTELTMSGEVLGSIPYLAPEGLRGEGITYGVDVYAIGLIILEMLTGSRVRQGPNTAQIVAQHLTKDVTIPDEIEGTLLAAFLRRACSRNPAERFPHAMAMYDELEAAFDSVDQNLVCEAQIVAQVEDPYSAFSNIDEAPTTATPSHSGGFEAPPTLLTPRDRTGTAEVVERPTLPMPRISEQMIAERRAESSSGTFTQSKPEPIPVFTPAAQTSSLPSKESSSKKMAVGIGIVALVLVGGLIFAFNGTPETEPTEEPGLAASEIPPQLPEPKIEPEPSVIESPPLAAPTEPEMAFDEDEEMVPTDSAPVVAEETVVEEKPARIEKKEEPKTAKRAVLSPFDEDPVKAQNDSTSKKPANRDTQRRQDKERQEKKDDPFSVGKF</sequence>
<proteinExistence type="predicted"/>
<evidence type="ECO:0000313" key="7">
    <source>
        <dbReference type="EMBL" id="QED30059.1"/>
    </source>
</evidence>
<dbReference type="PROSITE" id="PS00108">
    <property type="entry name" value="PROTEIN_KINASE_ST"/>
    <property type="match status" value="1"/>
</dbReference>
<dbReference type="PANTHER" id="PTHR43289:SF6">
    <property type="entry name" value="SERINE_THREONINE-PROTEIN KINASE NEKL-3"/>
    <property type="match status" value="1"/>
</dbReference>
<dbReference type="KEGG" id="bbae:FRD01_23050"/>
<feature type="region of interest" description="Disordered" evidence="5">
    <location>
        <begin position="356"/>
        <end position="392"/>
    </location>
</feature>
<evidence type="ECO:0000256" key="4">
    <source>
        <dbReference type="ARBA" id="ARBA00022840"/>
    </source>
</evidence>
<keyword evidence="2" id="KW-0547">Nucleotide-binding</keyword>
<dbReference type="AlphaFoldDB" id="A0A5B8Y334"/>
<dbReference type="SMART" id="SM00220">
    <property type="entry name" value="S_TKc"/>
    <property type="match status" value="1"/>
</dbReference>
<dbReference type="EMBL" id="CP042467">
    <property type="protein sequence ID" value="QED30059.1"/>
    <property type="molecule type" value="Genomic_DNA"/>
</dbReference>
<evidence type="ECO:0000256" key="5">
    <source>
        <dbReference type="SAM" id="MobiDB-lite"/>
    </source>
</evidence>
<dbReference type="Gene3D" id="3.30.200.20">
    <property type="entry name" value="Phosphorylase Kinase, domain 1"/>
    <property type="match status" value="1"/>
</dbReference>
<feature type="region of interest" description="Disordered" evidence="5">
    <location>
        <begin position="417"/>
        <end position="551"/>
    </location>
</feature>
<feature type="compositionally biased region" description="Polar residues" evidence="5">
    <location>
        <begin position="360"/>
        <end position="369"/>
    </location>
</feature>
<dbReference type="Pfam" id="PF00069">
    <property type="entry name" value="Pkinase"/>
    <property type="match status" value="1"/>
</dbReference>
<dbReference type="PANTHER" id="PTHR43289">
    <property type="entry name" value="MITOGEN-ACTIVATED PROTEIN KINASE KINASE KINASE 20-RELATED"/>
    <property type="match status" value="1"/>
</dbReference>
<evidence type="ECO:0000313" key="8">
    <source>
        <dbReference type="Proteomes" id="UP000321595"/>
    </source>
</evidence>
<keyword evidence="1" id="KW-0808">Transferase</keyword>
<feature type="compositionally biased region" description="Low complexity" evidence="5">
    <location>
        <begin position="383"/>
        <end position="392"/>
    </location>
</feature>
<feature type="domain" description="Protein kinase" evidence="6">
    <location>
        <begin position="14"/>
        <end position="277"/>
    </location>
</feature>
<feature type="region of interest" description="Disordered" evidence="5">
    <location>
        <begin position="308"/>
        <end position="333"/>
    </location>
</feature>
<dbReference type="SUPFAM" id="SSF56112">
    <property type="entry name" value="Protein kinase-like (PK-like)"/>
    <property type="match status" value="1"/>
</dbReference>
<accession>A0A5B8Y334</accession>
<dbReference type="CDD" id="cd14014">
    <property type="entry name" value="STKc_PknB_like"/>
    <property type="match status" value="1"/>
</dbReference>
<feature type="compositionally biased region" description="Basic and acidic residues" evidence="5">
    <location>
        <begin position="485"/>
        <end position="500"/>
    </location>
</feature>
<evidence type="ECO:0000256" key="1">
    <source>
        <dbReference type="ARBA" id="ARBA00022679"/>
    </source>
</evidence>
<keyword evidence="7" id="KW-0723">Serine/threonine-protein kinase</keyword>
<reference evidence="7 8" key="1">
    <citation type="submission" date="2019-08" db="EMBL/GenBank/DDBJ databases">
        <authorList>
            <person name="Liang Q."/>
        </authorList>
    </citation>
    <scope>NUCLEOTIDE SEQUENCE [LARGE SCALE GENOMIC DNA]</scope>
    <source>
        <strain evidence="7 8">V1718</strain>
    </source>
</reference>
<dbReference type="Proteomes" id="UP000321595">
    <property type="component" value="Chromosome"/>
</dbReference>
<dbReference type="RefSeq" id="WP_146963410.1">
    <property type="nucleotide sequence ID" value="NZ_CP042467.1"/>
</dbReference>
<dbReference type="OrthoDB" id="9801841at2"/>
<protein>
    <submittedName>
        <fullName evidence="7">Serine/threonine protein kinase</fullName>
    </submittedName>
</protein>
<evidence type="ECO:0000256" key="2">
    <source>
        <dbReference type="ARBA" id="ARBA00022741"/>
    </source>
</evidence>
<keyword evidence="8" id="KW-1185">Reference proteome</keyword>
<organism evidence="7 8">
    <name type="scientific">Microvenator marinus</name>
    <dbReference type="NCBI Taxonomy" id="2600177"/>
    <lineage>
        <taxon>Bacteria</taxon>
        <taxon>Deltaproteobacteria</taxon>
        <taxon>Bradymonadales</taxon>
        <taxon>Microvenatoraceae</taxon>
        <taxon>Microvenator</taxon>
    </lineage>
</organism>
<evidence type="ECO:0000256" key="3">
    <source>
        <dbReference type="ARBA" id="ARBA00022777"/>
    </source>
</evidence>
<dbReference type="GO" id="GO:0005524">
    <property type="term" value="F:ATP binding"/>
    <property type="evidence" value="ECO:0007669"/>
    <property type="project" value="UniProtKB-KW"/>
</dbReference>
<evidence type="ECO:0000259" key="6">
    <source>
        <dbReference type="PROSITE" id="PS50011"/>
    </source>
</evidence>
<dbReference type="InterPro" id="IPR008271">
    <property type="entry name" value="Ser/Thr_kinase_AS"/>
</dbReference>
<dbReference type="InterPro" id="IPR000719">
    <property type="entry name" value="Prot_kinase_dom"/>
</dbReference>
<name>A0A5B8Y334_9DELT</name>
<feature type="compositionally biased region" description="Basic and acidic residues" evidence="5">
    <location>
        <begin position="526"/>
        <end position="545"/>
    </location>
</feature>
<dbReference type="PROSITE" id="PS50011">
    <property type="entry name" value="PROTEIN_KINASE_DOM"/>
    <property type="match status" value="1"/>
</dbReference>